<evidence type="ECO:0000256" key="7">
    <source>
        <dbReference type="PROSITE-ProRule" id="PRU00385"/>
    </source>
</evidence>
<dbReference type="GO" id="GO:0007097">
    <property type="term" value="P:nuclear migration"/>
    <property type="evidence" value="ECO:0007669"/>
    <property type="project" value="TreeGrafter"/>
</dbReference>
<feature type="compositionally biased region" description="Basic residues" evidence="9">
    <location>
        <begin position="796"/>
        <end position="807"/>
    </location>
</feature>
<feature type="compositionally biased region" description="Basic and acidic residues" evidence="9">
    <location>
        <begin position="544"/>
        <end position="562"/>
    </location>
</feature>
<feature type="region of interest" description="Disordered" evidence="9">
    <location>
        <begin position="966"/>
        <end position="995"/>
    </location>
</feature>
<dbReference type="PROSITE" id="PS51049">
    <property type="entry name" value="KASH"/>
    <property type="match status" value="1"/>
</dbReference>
<dbReference type="Pfam" id="PF10541">
    <property type="entry name" value="KASH"/>
    <property type="match status" value="1"/>
</dbReference>
<accession>A0A914KRW8</accession>
<evidence type="ECO:0000313" key="11">
    <source>
        <dbReference type="Proteomes" id="UP000887563"/>
    </source>
</evidence>
<feature type="compositionally biased region" description="Basic and acidic residues" evidence="9">
    <location>
        <begin position="466"/>
        <end position="480"/>
    </location>
</feature>
<feature type="topological domain" description="Cytoplasmic" evidence="7">
    <location>
        <begin position="1"/>
        <end position="1214"/>
    </location>
</feature>
<keyword evidence="4" id="KW-1133">Transmembrane helix</keyword>
<dbReference type="PANTHER" id="PTHR21524:SF5">
    <property type="entry name" value="SPECTRIN REPEAT CONTAINING NUCLEAR ENVELOPE PROTEIN 2"/>
    <property type="match status" value="1"/>
</dbReference>
<feature type="region of interest" description="Disordered" evidence="9">
    <location>
        <begin position="501"/>
        <end position="568"/>
    </location>
</feature>
<feature type="domain" description="KASH" evidence="10">
    <location>
        <begin position="1206"/>
        <end position="1265"/>
    </location>
</feature>
<reference evidence="12" key="1">
    <citation type="submission" date="2022-11" db="UniProtKB">
        <authorList>
            <consortium name="WormBaseParasite"/>
        </authorList>
    </citation>
    <scope>IDENTIFICATION</scope>
</reference>
<dbReference type="AlphaFoldDB" id="A0A914KRW8"/>
<feature type="compositionally biased region" description="Basic and acidic residues" evidence="9">
    <location>
        <begin position="405"/>
        <end position="436"/>
    </location>
</feature>
<sequence length="1265" mass="146271">MEEDLKPIEDLLVDSKPLINSTNFIFELPKESINSFVNIYSSGRSDEVFTSTKMEEQKIEVPSLSKVLETKRQLDIDSVPMEIEKKSYCDQLFASHEEETKPEPSEKIKEASLIGHIFEAFKQEELDLTPMEIEKKDIGYYEHKIPSIIEEEKLEGPKELIQEEAEDLEFPSFKQTEIPPSIVQENKPEEPSFETCKSTEFNKSQIDQFVNVYSSGRSDEAREAPTSKASSIVPETTKKSEMNPIPLEVEKRNIGYYEHTIPSIIEEGKEEKLEGPKELIQEEAEDLEFPSFKQTEMSKPSLKSTEFLLEAEPFEETKTALEPKEEEEHFIEKVLDAKQQQKQNKLPFKPLEITNQHVGYQENLLPEKMEETKPEALEEANKASELFTQQISKTDVFPLKKPSMARKEEEKGKKKEGEEFQLKKKTEEDKEELKEVEHKGLCLGDFIEEGKKEMRKKKKVKKGKGGRKEEGKEERKELEELQLKKSEREIERQNVIGNEEIKETGKVGNEESTLLKEESLSTKGRVLEEEKKEKGYEEEQTEEESSKDLTVKIEETSHETNKQSETSLEVEKKNIGYYEPLIVQEKKPEESLFETCKSTELNKSKIDQFVNVYSSGRFDEVSTSTKMEEHKIEVASISQVSETKRQSDIDSVTMEVEEKNIPSNIEEKKPEASEKILEEASLIGNISEAFKQPELASTPLDVEKKNIEYYEPSIVQESQFKEKEVKFEQEIQTKNYEEISLERREKIEEEKKKPLEYLERVEHPAKSSPEYLEEEEKSLEHPGLCLGDFIEEGKKEMRKKKKVKKGKGRGEEKEEERGEAKELKELQQKKPEKEIDQQVQINLQAVLKNEEIKETRKVGEGSRDFVEEEGILLKEEKVMDEEKVKEEEQLTKQTTISERIPSLIESSKEDETVKMTEEAFPYETAKQKDMDLLPLEVENRHVGQYLDLLPPTITLKEEENKIEEGSLSFEGRVLDEGRKEKEEEELKEPGSVDSKELSKPILEVEVIKGTEKVVEGSFPERIIVEAVEGEQEKKEYFEEKEEKSRENFLNLEEEQKKKEEEFIRSKLYSDKVEGGEELLEELIPSSTQIKEEKKLEELTTFFDLQQPSTSTTTTKQHLEPDYDIEAAAEMFAAAFPNREPKDVLREHGITDLELVLDEESDEEEYEIESLPGSIIYPDGETPESPVPDDPRQGDRVSRSSQELDDRSRWRRVLRTALPLQAMLVLLLGAACLVPHCDDDYCCHLLNNFARSFEPQLDFTNGPPPF</sequence>
<dbReference type="GO" id="GO:0048471">
    <property type="term" value="C:perinuclear region of cytoplasm"/>
    <property type="evidence" value="ECO:0007669"/>
    <property type="project" value="TreeGrafter"/>
</dbReference>
<evidence type="ECO:0000256" key="9">
    <source>
        <dbReference type="SAM" id="MobiDB-lite"/>
    </source>
</evidence>
<feature type="region of interest" description="Disordered" evidence="9">
    <location>
        <begin position="880"/>
        <end position="913"/>
    </location>
</feature>
<evidence type="ECO:0000256" key="5">
    <source>
        <dbReference type="ARBA" id="ARBA00023136"/>
    </source>
</evidence>
<dbReference type="GO" id="GO:0006997">
    <property type="term" value="P:nucleus organization"/>
    <property type="evidence" value="ECO:0007669"/>
    <property type="project" value="TreeGrafter"/>
</dbReference>
<evidence type="ECO:0000256" key="8">
    <source>
        <dbReference type="SAM" id="Coils"/>
    </source>
</evidence>
<feature type="compositionally biased region" description="Basic residues" evidence="9">
    <location>
        <begin position="453"/>
        <end position="465"/>
    </location>
</feature>
<evidence type="ECO:0000256" key="1">
    <source>
        <dbReference type="ARBA" id="ARBA00004126"/>
    </source>
</evidence>
<keyword evidence="6" id="KW-0539">Nucleus</keyword>
<evidence type="ECO:0000256" key="3">
    <source>
        <dbReference type="ARBA" id="ARBA00022692"/>
    </source>
</evidence>
<dbReference type="GO" id="GO:0019894">
    <property type="term" value="F:kinesin binding"/>
    <property type="evidence" value="ECO:0007669"/>
    <property type="project" value="TreeGrafter"/>
</dbReference>
<feature type="compositionally biased region" description="Basic and acidic residues" evidence="9">
    <location>
        <begin position="880"/>
        <end position="890"/>
    </location>
</feature>
<evidence type="ECO:0000256" key="4">
    <source>
        <dbReference type="ARBA" id="ARBA00022989"/>
    </source>
</evidence>
<comment type="subcellular location">
    <subcellularLocation>
        <location evidence="1">Nucleus membrane</location>
    </subcellularLocation>
</comment>
<keyword evidence="5 7" id="KW-0472">Membrane</keyword>
<keyword evidence="3 7" id="KW-0812">Transmembrane</keyword>
<feature type="coiled-coil region" evidence="8">
    <location>
        <begin position="1026"/>
        <end position="1061"/>
    </location>
</feature>
<evidence type="ECO:0000259" key="10">
    <source>
        <dbReference type="PROSITE" id="PS51049"/>
    </source>
</evidence>
<dbReference type="GO" id="GO:0031965">
    <property type="term" value="C:nuclear membrane"/>
    <property type="evidence" value="ECO:0007669"/>
    <property type="project" value="UniProtKB-SubCell"/>
</dbReference>
<dbReference type="SMART" id="SM01249">
    <property type="entry name" value="KASH"/>
    <property type="match status" value="1"/>
</dbReference>
<keyword evidence="8" id="KW-0175">Coiled coil</keyword>
<evidence type="ECO:0000256" key="2">
    <source>
        <dbReference type="ARBA" id="ARBA00008619"/>
    </source>
</evidence>
<feature type="region of interest" description="Disordered" evidence="9">
    <location>
        <begin position="637"/>
        <end position="673"/>
    </location>
</feature>
<dbReference type="Proteomes" id="UP000887563">
    <property type="component" value="Unplaced"/>
</dbReference>
<evidence type="ECO:0000256" key="6">
    <source>
        <dbReference type="ARBA" id="ARBA00023242"/>
    </source>
</evidence>
<feature type="compositionally biased region" description="Basic and acidic residues" evidence="9">
    <location>
        <begin position="372"/>
        <end position="382"/>
    </location>
</feature>
<protein>
    <submittedName>
        <fullName evidence="12">KASH domain-containing protein</fullName>
    </submittedName>
</protein>
<evidence type="ECO:0000313" key="12">
    <source>
        <dbReference type="WBParaSite" id="Minc3s00090g04241"/>
    </source>
</evidence>
<dbReference type="GO" id="GO:0007010">
    <property type="term" value="P:cytoskeleton organization"/>
    <property type="evidence" value="ECO:0007669"/>
    <property type="project" value="TreeGrafter"/>
</dbReference>
<organism evidence="11 12">
    <name type="scientific">Meloidogyne incognita</name>
    <name type="common">Southern root-knot nematode worm</name>
    <name type="synonym">Oxyuris incognita</name>
    <dbReference type="NCBI Taxonomy" id="6306"/>
    <lineage>
        <taxon>Eukaryota</taxon>
        <taxon>Metazoa</taxon>
        <taxon>Ecdysozoa</taxon>
        <taxon>Nematoda</taxon>
        <taxon>Chromadorea</taxon>
        <taxon>Rhabditida</taxon>
        <taxon>Tylenchina</taxon>
        <taxon>Tylenchomorpha</taxon>
        <taxon>Tylenchoidea</taxon>
        <taxon>Meloidogynidae</taxon>
        <taxon>Meloidogyninae</taxon>
        <taxon>Meloidogyne</taxon>
        <taxon>Meloidogyne incognita group</taxon>
    </lineage>
</organism>
<dbReference type="InterPro" id="IPR012315">
    <property type="entry name" value="KASH"/>
</dbReference>
<feature type="compositionally biased region" description="Basic and acidic residues" evidence="9">
    <location>
        <begin position="808"/>
        <end position="835"/>
    </location>
</feature>
<feature type="compositionally biased region" description="Basic and acidic residues" evidence="9">
    <location>
        <begin position="656"/>
        <end position="673"/>
    </location>
</feature>
<feature type="region of interest" description="Disordered" evidence="9">
    <location>
        <begin position="372"/>
        <end position="436"/>
    </location>
</feature>
<dbReference type="PANTHER" id="PTHR21524">
    <property type="entry name" value="SPECTRIN REPEAT CONTAINING NUCLEAR ENVELOPE PROTEIN 2"/>
    <property type="match status" value="1"/>
</dbReference>
<feature type="region of interest" description="Disordered" evidence="9">
    <location>
        <begin position="796"/>
        <end position="835"/>
    </location>
</feature>
<feature type="region of interest" description="Disordered" evidence="9">
    <location>
        <begin position="453"/>
        <end position="480"/>
    </location>
</feature>
<feature type="compositionally biased region" description="Basic and acidic residues" evidence="9">
    <location>
        <begin position="1188"/>
        <end position="1202"/>
    </location>
</feature>
<feature type="compositionally biased region" description="Basic and acidic residues" evidence="9">
    <location>
        <begin position="501"/>
        <end position="537"/>
    </location>
</feature>
<feature type="region of interest" description="Disordered" evidence="9">
    <location>
        <begin position="216"/>
        <end position="246"/>
    </location>
</feature>
<name>A0A914KRW8_MELIC</name>
<feature type="topological domain" description="Perinuclear space" evidence="7">
    <location>
        <begin position="1236"/>
        <end position="1265"/>
    </location>
</feature>
<keyword evidence="11" id="KW-1185">Reference proteome</keyword>
<comment type="similarity">
    <text evidence="2">Belongs to the nesprin family.</text>
</comment>
<proteinExistence type="inferred from homology"/>
<feature type="region of interest" description="Disordered" evidence="9">
    <location>
        <begin position="760"/>
        <end position="784"/>
    </location>
</feature>
<feature type="region of interest" description="Disordered" evidence="9">
    <location>
        <begin position="1171"/>
        <end position="1202"/>
    </location>
</feature>
<dbReference type="WBParaSite" id="Minc3s00090g04241">
    <property type="protein sequence ID" value="Minc3s00090g04241"/>
    <property type="gene ID" value="Minc3s00090g04241"/>
</dbReference>
<feature type="compositionally biased region" description="Basic and acidic residues" evidence="9">
    <location>
        <begin position="972"/>
        <end position="981"/>
    </location>
</feature>